<comment type="caution">
    <text evidence="3">The sequence shown here is derived from an EMBL/GenBank/DDBJ whole genome shotgun (WGS) entry which is preliminary data.</text>
</comment>
<dbReference type="InterPro" id="IPR035919">
    <property type="entry name" value="EAL_sf"/>
</dbReference>
<dbReference type="Pfam" id="PF00563">
    <property type="entry name" value="EAL"/>
    <property type="match status" value="1"/>
</dbReference>
<protein>
    <submittedName>
        <fullName evidence="3">Bifunctional diguanylate cyclase/phosphodiesterase</fullName>
    </submittedName>
</protein>
<dbReference type="Pfam" id="PF00990">
    <property type="entry name" value="GGDEF"/>
    <property type="match status" value="1"/>
</dbReference>
<dbReference type="Gene3D" id="3.30.70.270">
    <property type="match status" value="1"/>
</dbReference>
<dbReference type="InterPro" id="IPR001633">
    <property type="entry name" value="EAL_dom"/>
</dbReference>
<accession>A0ABS2WS54</accession>
<dbReference type="Gene3D" id="3.20.20.450">
    <property type="entry name" value="EAL domain"/>
    <property type="match status" value="1"/>
</dbReference>
<evidence type="ECO:0000313" key="4">
    <source>
        <dbReference type="Proteomes" id="UP000703590"/>
    </source>
</evidence>
<dbReference type="InterPro" id="IPR000160">
    <property type="entry name" value="GGDEF_dom"/>
</dbReference>
<dbReference type="SUPFAM" id="SSF55073">
    <property type="entry name" value="Nucleotide cyclase"/>
    <property type="match status" value="1"/>
</dbReference>
<evidence type="ECO:0000313" key="3">
    <source>
        <dbReference type="EMBL" id="MBN2964430.1"/>
    </source>
</evidence>
<dbReference type="NCBIfam" id="TIGR00254">
    <property type="entry name" value="GGDEF"/>
    <property type="match status" value="1"/>
</dbReference>
<reference evidence="3 4" key="3">
    <citation type="submission" date="2021-02" db="EMBL/GenBank/DDBJ databases">
        <authorList>
            <person name="Merkel A.Y."/>
        </authorList>
    </citation>
    <scope>NUCLEOTIDE SEQUENCE [LARGE SCALE GENOMIC DNA]</scope>
    <source>
        <strain evidence="3 4">T05b</strain>
    </source>
</reference>
<proteinExistence type="predicted"/>
<sequence length="388" mass="43644">IDGFKNINDSFEHSVGDKLLIAFVKRVQYLLGYRSSIGRLSADQFVVFKKVDSFESSGHKIKTMLDELQKPFEIEDKQISITVSIGASLAPTDGRSGALLIKNADTARHKVKQEGRSGYTFFKDEMTRLSYERVLMINALREAIEKEDFTLFYQPLQELNSGKIVGVEGLLRWESEAFGSVAPAKFIPLVEETKLIVPLGAWVINEACRQLALWKENPLTKTLTLAINISGVQLYHCDLFKILQHAVHTFKIDPHLLKLEITESTMMNASNETVGLLQKIKNMGIALSIDDFGTGYSSLARLKKLPVDVLKVDRSFTVDIPQDQDACMLAKSILSIAKQMRLGVIVEGVETKEQRAFYEKEKGCVLQGYFLAKPMPIEALEEWLKNHV</sequence>
<organism evidence="3 4">
    <name type="scientific">Sulfurospirillum tamanense</name>
    <dbReference type="NCBI Taxonomy" id="2813362"/>
    <lineage>
        <taxon>Bacteria</taxon>
        <taxon>Pseudomonadati</taxon>
        <taxon>Campylobacterota</taxon>
        <taxon>Epsilonproteobacteria</taxon>
        <taxon>Campylobacterales</taxon>
        <taxon>Sulfurospirillaceae</taxon>
        <taxon>Sulfurospirillum</taxon>
    </lineage>
</organism>
<dbReference type="CDD" id="cd01948">
    <property type="entry name" value="EAL"/>
    <property type="match status" value="1"/>
</dbReference>
<evidence type="ECO:0000259" key="2">
    <source>
        <dbReference type="PROSITE" id="PS50887"/>
    </source>
</evidence>
<dbReference type="InterPro" id="IPR043128">
    <property type="entry name" value="Rev_trsase/Diguanyl_cyclase"/>
</dbReference>
<feature type="domain" description="EAL" evidence="1">
    <location>
        <begin position="133"/>
        <end position="388"/>
    </location>
</feature>
<dbReference type="PANTHER" id="PTHR33121:SF70">
    <property type="entry name" value="SIGNALING PROTEIN YKOW"/>
    <property type="match status" value="1"/>
</dbReference>
<reference evidence="4" key="2">
    <citation type="submission" date="2021-02" db="EMBL/GenBank/DDBJ databases">
        <title>Sulfurospirillum tamanensis sp. nov.</title>
        <authorList>
            <person name="Merkel A.Y."/>
        </authorList>
    </citation>
    <scope>NUCLEOTIDE SEQUENCE [LARGE SCALE GENOMIC DNA]</scope>
    <source>
        <strain evidence="4">T05b</strain>
    </source>
</reference>
<reference evidence="3 4" key="1">
    <citation type="submission" date="2021-02" db="EMBL/GenBank/DDBJ databases">
        <title>Sulfurospirillum tamanensis sp. nov.</title>
        <authorList>
            <person name="Frolova A."/>
            <person name="Merkel A."/>
            <person name="Slobodkin A."/>
        </authorList>
    </citation>
    <scope>NUCLEOTIDE SEQUENCE [LARGE SCALE GENOMIC DNA]</scope>
    <source>
        <strain evidence="3 4">T05b</strain>
    </source>
</reference>
<dbReference type="InterPro" id="IPR029787">
    <property type="entry name" value="Nucleotide_cyclase"/>
</dbReference>
<dbReference type="PROSITE" id="PS50883">
    <property type="entry name" value="EAL"/>
    <property type="match status" value="1"/>
</dbReference>
<dbReference type="SMART" id="SM00052">
    <property type="entry name" value="EAL"/>
    <property type="match status" value="1"/>
</dbReference>
<dbReference type="PROSITE" id="PS50887">
    <property type="entry name" value="GGDEF"/>
    <property type="match status" value="1"/>
</dbReference>
<dbReference type="SUPFAM" id="SSF141868">
    <property type="entry name" value="EAL domain-like"/>
    <property type="match status" value="1"/>
</dbReference>
<feature type="non-terminal residue" evidence="3">
    <location>
        <position position="1"/>
    </location>
</feature>
<evidence type="ECO:0000259" key="1">
    <source>
        <dbReference type="PROSITE" id="PS50883"/>
    </source>
</evidence>
<name>A0ABS2WS54_9BACT</name>
<feature type="domain" description="GGDEF" evidence="2">
    <location>
        <begin position="1"/>
        <end position="124"/>
    </location>
</feature>
<dbReference type="CDD" id="cd01949">
    <property type="entry name" value="GGDEF"/>
    <property type="match status" value="1"/>
</dbReference>
<dbReference type="PANTHER" id="PTHR33121">
    <property type="entry name" value="CYCLIC DI-GMP PHOSPHODIESTERASE PDEF"/>
    <property type="match status" value="1"/>
</dbReference>
<dbReference type="EMBL" id="JAFHKK010000012">
    <property type="protein sequence ID" value="MBN2964430.1"/>
    <property type="molecule type" value="Genomic_DNA"/>
</dbReference>
<dbReference type="InterPro" id="IPR050706">
    <property type="entry name" value="Cyclic-di-GMP_PDE-like"/>
</dbReference>
<dbReference type="Proteomes" id="UP000703590">
    <property type="component" value="Unassembled WGS sequence"/>
</dbReference>
<dbReference type="RefSeq" id="WP_205458982.1">
    <property type="nucleotide sequence ID" value="NZ_JAFHKK010000012.1"/>
</dbReference>
<gene>
    <name evidence="3" type="ORF">JWV37_06540</name>
</gene>
<dbReference type="SMART" id="SM00267">
    <property type="entry name" value="GGDEF"/>
    <property type="match status" value="1"/>
</dbReference>
<keyword evidence="4" id="KW-1185">Reference proteome</keyword>